<keyword evidence="2" id="KW-1185">Reference proteome</keyword>
<dbReference type="HOGENOM" id="CLU_3431061_0_0_1"/>
<evidence type="ECO:0000313" key="1">
    <source>
        <dbReference type="EMBL" id="EDX13033.1"/>
    </source>
</evidence>
<accession>B4R156</accession>
<name>B4R156_DROSI</name>
<organism evidence="1 2">
    <name type="scientific">Drosophila simulans</name>
    <name type="common">Fruit fly</name>
    <dbReference type="NCBI Taxonomy" id="7240"/>
    <lineage>
        <taxon>Eukaryota</taxon>
        <taxon>Metazoa</taxon>
        <taxon>Ecdysozoa</taxon>
        <taxon>Arthropoda</taxon>
        <taxon>Hexapoda</taxon>
        <taxon>Insecta</taxon>
        <taxon>Pterygota</taxon>
        <taxon>Neoptera</taxon>
        <taxon>Endopterygota</taxon>
        <taxon>Diptera</taxon>
        <taxon>Brachycera</taxon>
        <taxon>Muscomorpha</taxon>
        <taxon>Ephydroidea</taxon>
        <taxon>Drosophilidae</taxon>
        <taxon>Drosophila</taxon>
        <taxon>Sophophora</taxon>
    </lineage>
</organism>
<evidence type="ECO:0000313" key="2">
    <source>
        <dbReference type="Proteomes" id="UP000000304"/>
    </source>
</evidence>
<dbReference type="AlphaFoldDB" id="B4R156"/>
<protein>
    <submittedName>
        <fullName evidence="1">GD17784</fullName>
    </submittedName>
</protein>
<gene>
    <name evidence="1" type="primary">Dsim\GD17784</name>
    <name evidence="1" type="ORF">Dsim_GD17784</name>
</gene>
<reference evidence="1 2" key="1">
    <citation type="journal article" date="2007" name="Nature">
        <title>Evolution of genes and genomes on the Drosophila phylogeny.</title>
        <authorList>
            <consortium name="Drosophila 12 Genomes Consortium"/>
            <person name="Clark A.G."/>
            <person name="Eisen M.B."/>
            <person name="Smith D.R."/>
            <person name="Bergman C.M."/>
            <person name="Oliver B."/>
            <person name="Markow T.A."/>
            <person name="Kaufman T.C."/>
            <person name="Kellis M."/>
            <person name="Gelbart W."/>
            <person name="Iyer V.N."/>
            <person name="Pollard D.A."/>
            <person name="Sackton T.B."/>
            <person name="Larracuente A.M."/>
            <person name="Singh N.D."/>
            <person name="Abad J.P."/>
            <person name="Abt D.N."/>
            <person name="Adryan B."/>
            <person name="Aguade M."/>
            <person name="Akashi H."/>
            <person name="Anderson W.W."/>
            <person name="Aquadro C.F."/>
            <person name="Ardell D.H."/>
            <person name="Arguello R."/>
            <person name="Artieri C.G."/>
            <person name="Barbash D.A."/>
            <person name="Barker D."/>
            <person name="Barsanti P."/>
            <person name="Batterham P."/>
            <person name="Batzoglou S."/>
            <person name="Begun D."/>
            <person name="Bhutkar A."/>
            <person name="Blanco E."/>
            <person name="Bosak S.A."/>
            <person name="Bradley R.K."/>
            <person name="Brand A.D."/>
            <person name="Brent M.R."/>
            <person name="Brooks A.N."/>
            <person name="Brown R.H."/>
            <person name="Butlin R.K."/>
            <person name="Caggese C."/>
            <person name="Calvi B.R."/>
            <person name="Bernardo de Carvalho A."/>
            <person name="Caspi A."/>
            <person name="Castrezana S."/>
            <person name="Celniker S.E."/>
            <person name="Chang J.L."/>
            <person name="Chapple C."/>
            <person name="Chatterji S."/>
            <person name="Chinwalla A."/>
            <person name="Civetta A."/>
            <person name="Clifton S.W."/>
            <person name="Comeron J.M."/>
            <person name="Costello J.C."/>
            <person name="Coyne J.A."/>
            <person name="Daub J."/>
            <person name="David R.G."/>
            <person name="Delcher A.L."/>
            <person name="Delehaunty K."/>
            <person name="Do C.B."/>
            <person name="Ebling H."/>
            <person name="Edwards K."/>
            <person name="Eickbush T."/>
            <person name="Evans J.D."/>
            <person name="Filipski A."/>
            <person name="Findeiss S."/>
            <person name="Freyhult E."/>
            <person name="Fulton L."/>
            <person name="Fulton R."/>
            <person name="Garcia A.C."/>
            <person name="Gardiner A."/>
            <person name="Garfield D.A."/>
            <person name="Garvin B.E."/>
            <person name="Gibson G."/>
            <person name="Gilbert D."/>
            <person name="Gnerre S."/>
            <person name="Godfrey J."/>
            <person name="Good R."/>
            <person name="Gotea V."/>
            <person name="Gravely B."/>
            <person name="Greenberg A.J."/>
            <person name="Griffiths-Jones S."/>
            <person name="Gross S."/>
            <person name="Guigo R."/>
            <person name="Gustafson E.A."/>
            <person name="Haerty W."/>
            <person name="Hahn M.W."/>
            <person name="Halligan D.L."/>
            <person name="Halpern A.L."/>
            <person name="Halter G.M."/>
            <person name="Han M.V."/>
            <person name="Heger A."/>
            <person name="Hillier L."/>
            <person name="Hinrichs A.S."/>
            <person name="Holmes I."/>
            <person name="Hoskins R.A."/>
            <person name="Hubisz M.J."/>
            <person name="Hultmark D."/>
            <person name="Huntley M.A."/>
            <person name="Jaffe D.B."/>
            <person name="Jagadeeshan S."/>
            <person name="Jeck W.R."/>
            <person name="Johnson J."/>
            <person name="Jones C.D."/>
            <person name="Jordan W.C."/>
            <person name="Karpen G.H."/>
            <person name="Kataoka E."/>
            <person name="Keightley P.D."/>
            <person name="Kheradpour P."/>
            <person name="Kirkness E.F."/>
            <person name="Koerich L.B."/>
            <person name="Kristiansen K."/>
            <person name="Kudrna D."/>
            <person name="Kulathinal R.J."/>
            <person name="Kumar S."/>
            <person name="Kwok R."/>
            <person name="Lander E."/>
            <person name="Langley C.H."/>
            <person name="Lapoint R."/>
            <person name="Lazzaro B.P."/>
            <person name="Lee S.J."/>
            <person name="Levesque L."/>
            <person name="Li R."/>
            <person name="Lin C.F."/>
            <person name="Lin M.F."/>
            <person name="Lindblad-Toh K."/>
            <person name="Llopart A."/>
            <person name="Long M."/>
            <person name="Low L."/>
            <person name="Lozovsky E."/>
            <person name="Lu J."/>
            <person name="Luo M."/>
            <person name="Machado C.A."/>
            <person name="Makalowski W."/>
            <person name="Marzo M."/>
            <person name="Matsuda M."/>
            <person name="Matzkin L."/>
            <person name="McAllister B."/>
            <person name="McBride C.S."/>
            <person name="McKernan B."/>
            <person name="McKernan K."/>
            <person name="Mendez-Lago M."/>
            <person name="Minx P."/>
            <person name="Mollenhauer M.U."/>
            <person name="Montooth K."/>
            <person name="Mount S.M."/>
            <person name="Mu X."/>
            <person name="Myers E."/>
            <person name="Negre B."/>
            <person name="Newfeld S."/>
            <person name="Nielsen R."/>
            <person name="Noor M.A."/>
            <person name="O'Grady P."/>
            <person name="Pachter L."/>
            <person name="Papaceit M."/>
            <person name="Parisi M.J."/>
            <person name="Parisi M."/>
            <person name="Parts L."/>
            <person name="Pedersen J.S."/>
            <person name="Pesole G."/>
            <person name="Phillippy A.M."/>
            <person name="Ponting C.P."/>
            <person name="Pop M."/>
            <person name="Porcelli D."/>
            <person name="Powell J.R."/>
            <person name="Prohaska S."/>
            <person name="Pruitt K."/>
            <person name="Puig M."/>
            <person name="Quesneville H."/>
            <person name="Ram K.R."/>
            <person name="Rand D."/>
            <person name="Rasmussen M.D."/>
            <person name="Reed L.K."/>
            <person name="Reenan R."/>
            <person name="Reily A."/>
            <person name="Remington K.A."/>
            <person name="Rieger T.T."/>
            <person name="Ritchie M.G."/>
            <person name="Robin C."/>
            <person name="Rogers Y.H."/>
            <person name="Rohde C."/>
            <person name="Rozas J."/>
            <person name="Rubenfield M.J."/>
            <person name="Ruiz A."/>
            <person name="Russo S."/>
            <person name="Salzberg S.L."/>
            <person name="Sanchez-Gracia A."/>
            <person name="Saranga D.J."/>
            <person name="Sato H."/>
            <person name="Schaeffer S.W."/>
            <person name="Schatz M.C."/>
            <person name="Schlenke T."/>
            <person name="Schwartz R."/>
            <person name="Segarra C."/>
            <person name="Singh R.S."/>
            <person name="Sirot L."/>
            <person name="Sirota M."/>
            <person name="Sisneros N.B."/>
            <person name="Smith C.D."/>
            <person name="Smith T.F."/>
            <person name="Spieth J."/>
            <person name="Stage D.E."/>
            <person name="Stark A."/>
            <person name="Stephan W."/>
            <person name="Strausberg R.L."/>
            <person name="Strempel S."/>
            <person name="Sturgill D."/>
            <person name="Sutton G."/>
            <person name="Sutton G.G."/>
            <person name="Tao W."/>
            <person name="Teichmann S."/>
            <person name="Tobari Y.N."/>
            <person name="Tomimura Y."/>
            <person name="Tsolas J.M."/>
            <person name="Valente V.L."/>
            <person name="Venter E."/>
            <person name="Venter J.C."/>
            <person name="Vicario S."/>
            <person name="Vieira F.G."/>
            <person name="Vilella A.J."/>
            <person name="Villasante A."/>
            <person name="Walenz B."/>
            <person name="Wang J."/>
            <person name="Wasserman M."/>
            <person name="Watts T."/>
            <person name="Wilson D."/>
            <person name="Wilson R.K."/>
            <person name="Wing R.A."/>
            <person name="Wolfner M.F."/>
            <person name="Wong A."/>
            <person name="Wong G.K."/>
            <person name="Wu C.I."/>
            <person name="Wu G."/>
            <person name="Yamamoto D."/>
            <person name="Yang H.P."/>
            <person name="Yang S.P."/>
            <person name="Yorke J.A."/>
            <person name="Yoshida K."/>
            <person name="Zdobnov E."/>
            <person name="Zhang P."/>
            <person name="Zhang Y."/>
            <person name="Zimin A.V."/>
            <person name="Baldwin J."/>
            <person name="Abdouelleil A."/>
            <person name="Abdulkadir J."/>
            <person name="Abebe A."/>
            <person name="Abera B."/>
            <person name="Abreu J."/>
            <person name="Acer S.C."/>
            <person name="Aftuck L."/>
            <person name="Alexander A."/>
            <person name="An P."/>
            <person name="Anderson E."/>
            <person name="Anderson S."/>
            <person name="Arachi H."/>
            <person name="Azer M."/>
            <person name="Bachantsang P."/>
            <person name="Barry A."/>
            <person name="Bayul T."/>
            <person name="Berlin A."/>
            <person name="Bessette D."/>
            <person name="Bloom T."/>
            <person name="Blye J."/>
            <person name="Boguslavskiy L."/>
            <person name="Bonnet C."/>
            <person name="Boukhgalter B."/>
            <person name="Bourzgui I."/>
            <person name="Brown A."/>
            <person name="Cahill P."/>
            <person name="Channer S."/>
            <person name="Cheshatsang Y."/>
            <person name="Chuda L."/>
            <person name="Citroen M."/>
            <person name="Collymore A."/>
            <person name="Cooke P."/>
            <person name="Costello M."/>
            <person name="D'Aco K."/>
            <person name="Daza R."/>
            <person name="De Haan G."/>
            <person name="DeGray S."/>
            <person name="DeMaso C."/>
            <person name="Dhargay N."/>
            <person name="Dooley K."/>
            <person name="Dooley E."/>
            <person name="Doricent M."/>
            <person name="Dorje P."/>
            <person name="Dorjee K."/>
            <person name="Dupes A."/>
            <person name="Elong R."/>
            <person name="Falk J."/>
            <person name="Farina A."/>
            <person name="Faro S."/>
            <person name="Ferguson D."/>
            <person name="Fisher S."/>
            <person name="Foley C.D."/>
            <person name="Franke A."/>
            <person name="Friedrich D."/>
            <person name="Gadbois L."/>
            <person name="Gearin G."/>
            <person name="Gearin C.R."/>
            <person name="Giannoukos G."/>
            <person name="Goode T."/>
            <person name="Graham J."/>
            <person name="Grandbois E."/>
            <person name="Grewal S."/>
            <person name="Gyaltsen K."/>
            <person name="Hafez N."/>
            <person name="Hagos B."/>
            <person name="Hall J."/>
            <person name="Henson C."/>
            <person name="Hollinger A."/>
            <person name="Honan T."/>
            <person name="Huard M.D."/>
            <person name="Hughes L."/>
            <person name="Hurhula B."/>
            <person name="Husby M.E."/>
            <person name="Kamat A."/>
            <person name="Kanga B."/>
            <person name="Kashin S."/>
            <person name="Khazanovich D."/>
            <person name="Kisner P."/>
            <person name="Lance K."/>
            <person name="Lara M."/>
            <person name="Lee W."/>
            <person name="Lennon N."/>
            <person name="Letendre F."/>
            <person name="LeVine R."/>
            <person name="Lipovsky A."/>
            <person name="Liu X."/>
            <person name="Liu J."/>
            <person name="Liu S."/>
            <person name="Lokyitsang T."/>
            <person name="Lokyitsang Y."/>
            <person name="Lubonja R."/>
            <person name="Lui A."/>
            <person name="MacDonald P."/>
            <person name="Magnisalis V."/>
            <person name="Maru K."/>
            <person name="Matthews C."/>
            <person name="McCusker W."/>
            <person name="McDonough S."/>
            <person name="Mehta T."/>
            <person name="Meldrim J."/>
            <person name="Meneus L."/>
            <person name="Mihai O."/>
            <person name="Mihalev A."/>
            <person name="Mihova T."/>
            <person name="Mittelman R."/>
            <person name="Mlenga V."/>
            <person name="Montmayeur A."/>
            <person name="Mulrain L."/>
            <person name="Navidi A."/>
            <person name="Naylor J."/>
            <person name="Negash T."/>
            <person name="Nguyen T."/>
            <person name="Nguyen N."/>
            <person name="Nicol R."/>
            <person name="Norbu C."/>
            <person name="Norbu N."/>
            <person name="Novod N."/>
            <person name="O'Neill B."/>
            <person name="Osman S."/>
            <person name="Markiewicz E."/>
            <person name="Oyono O.L."/>
            <person name="Patti C."/>
            <person name="Phunkhang P."/>
            <person name="Pierre F."/>
            <person name="Priest M."/>
            <person name="Raghuraman S."/>
            <person name="Rege F."/>
            <person name="Reyes R."/>
            <person name="Rise C."/>
            <person name="Rogov P."/>
            <person name="Ross K."/>
            <person name="Ryan E."/>
            <person name="Settipalli S."/>
            <person name="Shea T."/>
            <person name="Sherpa N."/>
            <person name="Shi L."/>
            <person name="Shih D."/>
            <person name="Sparrow T."/>
            <person name="Spaulding J."/>
            <person name="Stalker J."/>
            <person name="Stange-Thomann N."/>
            <person name="Stavropoulos S."/>
            <person name="Stone C."/>
            <person name="Strader C."/>
            <person name="Tesfaye S."/>
            <person name="Thomson T."/>
            <person name="Thoulutsang Y."/>
            <person name="Thoulutsang D."/>
            <person name="Topham K."/>
            <person name="Topping I."/>
            <person name="Tsamla T."/>
            <person name="Vassiliev H."/>
            <person name="Vo A."/>
            <person name="Wangchuk T."/>
            <person name="Wangdi T."/>
            <person name="Weiand M."/>
            <person name="Wilkinson J."/>
            <person name="Wilson A."/>
            <person name="Yadav S."/>
            <person name="Young G."/>
            <person name="Yu Q."/>
            <person name="Zembek L."/>
            <person name="Zhong D."/>
            <person name="Zimmer A."/>
            <person name="Zwirko Z."/>
            <person name="Jaffe D.B."/>
            <person name="Alvarez P."/>
            <person name="Brockman W."/>
            <person name="Butler J."/>
            <person name="Chin C."/>
            <person name="Gnerre S."/>
            <person name="Grabherr M."/>
            <person name="Kleber M."/>
            <person name="Mauceli E."/>
            <person name="MacCallum I."/>
        </authorList>
    </citation>
    <scope>NUCLEOTIDE SEQUENCE [LARGE SCALE GENOMIC DNA]</scope>
    <source>
        <strain evidence="2">white501</strain>
    </source>
</reference>
<dbReference type="EMBL" id="CM000364">
    <property type="protein sequence ID" value="EDX13033.1"/>
    <property type="molecule type" value="Genomic_DNA"/>
</dbReference>
<sequence>MMIVETTPLHLSLPQCDP</sequence>
<dbReference type="Proteomes" id="UP000000304">
    <property type="component" value="Chromosome 3R"/>
</dbReference>
<proteinExistence type="predicted"/>